<organism evidence="3 4">
    <name type="scientific">Mesoplasma melaleucae</name>
    <dbReference type="NCBI Taxonomy" id="81459"/>
    <lineage>
        <taxon>Bacteria</taxon>
        <taxon>Bacillati</taxon>
        <taxon>Mycoplasmatota</taxon>
        <taxon>Mollicutes</taxon>
        <taxon>Entomoplasmatales</taxon>
        <taxon>Entomoplasmataceae</taxon>
        <taxon>Mesoplasma</taxon>
    </lineage>
</organism>
<dbReference type="PANTHER" id="PTHR19211">
    <property type="entry name" value="ATP-BINDING TRANSPORT PROTEIN-RELATED"/>
    <property type="match status" value="1"/>
</dbReference>
<evidence type="ECO:0000313" key="4">
    <source>
        <dbReference type="Proteomes" id="UP000231896"/>
    </source>
</evidence>
<dbReference type="SUPFAM" id="SSF52540">
    <property type="entry name" value="P-loop containing nucleoside triphosphate hydrolases"/>
    <property type="match status" value="1"/>
</dbReference>
<dbReference type="EMBL" id="CP024964">
    <property type="protein sequence ID" value="ATZ18049.1"/>
    <property type="molecule type" value="Genomic_DNA"/>
</dbReference>
<dbReference type="KEGG" id="eml:EMELA_v1c05110"/>
<reference evidence="3 4" key="1">
    <citation type="submission" date="2017-11" db="EMBL/GenBank/DDBJ databases">
        <title>Genome sequence of Entomoplasma melaleucae M1 (ATCC 49191).</title>
        <authorList>
            <person name="Lo W.-S."/>
            <person name="Gasparich G.E."/>
            <person name="Kuo C.-H."/>
        </authorList>
    </citation>
    <scope>NUCLEOTIDE SEQUENCE [LARGE SCALE GENOMIC DNA]</scope>
    <source>
        <strain evidence="3 4">M1</strain>
    </source>
</reference>
<dbReference type="InterPro" id="IPR050611">
    <property type="entry name" value="ABCF"/>
</dbReference>
<sequence length="114" mass="13579">MLKEINFALKIENNLSIGFLEQTMDTKTLEFRVEEFIDYLMYEKRSEIKKYLSQFSYSDKIFHKKVKELSEGQKMQLKISLLLCKEIKVLLLDEPTNFLDLQTVSKLLNALEEY</sequence>
<dbReference type="Gene3D" id="3.40.50.300">
    <property type="entry name" value="P-loop containing nucleotide triphosphate hydrolases"/>
    <property type="match status" value="1"/>
</dbReference>
<evidence type="ECO:0000256" key="1">
    <source>
        <dbReference type="ARBA" id="ARBA00022737"/>
    </source>
</evidence>
<name>A0A2K8NW54_9MOLU</name>
<dbReference type="GO" id="GO:0005524">
    <property type="term" value="F:ATP binding"/>
    <property type="evidence" value="ECO:0007669"/>
    <property type="project" value="InterPro"/>
</dbReference>
<evidence type="ECO:0000259" key="2">
    <source>
        <dbReference type="Pfam" id="PF00005"/>
    </source>
</evidence>
<accession>A0A2K8NW54</accession>
<dbReference type="GO" id="GO:0016887">
    <property type="term" value="F:ATP hydrolysis activity"/>
    <property type="evidence" value="ECO:0007669"/>
    <property type="project" value="InterPro"/>
</dbReference>
<dbReference type="STRING" id="1408435.GCA_000685885_00552"/>
<keyword evidence="4" id="KW-1185">Reference proteome</keyword>
<dbReference type="InterPro" id="IPR027417">
    <property type="entry name" value="P-loop_NTPase"/>
</dbReference>
<gene>
    <name evidence="3" type="ORF">EMELA_v1c05110</name>
</gene>
<dbReference type="PANTHER" id="PTHR19211:SF14">
    <property type="entry name" value="ATP-BINDING CASSETTE SUB-FAMILY F MEMBER 1"/>
    <property type="match status" value="1"/>
</dbReference>
<protein>
    <recommendedName>
        <fullName evidence="2">ABC transporter domain-containing protein</fullName>
    </recommendedName>
</protein>
<dbReference type="AlphaFoldDB" id="A0A2K8NW54"/>
<proteinExistence type="predicted"/>
<evidence type="ECO:0000313" key="3">
    <source>
        <dbReference type="EMBL" id="ATZ18049.1"/>
    </source>
</evidence>
<dbReference type="Proteomes" id="UP000231896">
    <property type="component" value="Chromosome"/>
</dbReference>
<keyword evidence="1" id="KW-0677">Repeat</keyword>
<feature type="domain" description="ABC transporter" evidence="2">
    <location>
        <begin position="16"/>
        <end position="97"/>
    </location>
</feature>
<dbReference type="InterPro" id="IPR003439">
    <property type="entry name" value="ABC_transporter-like_ATP-bd"/>
</dbReference>
<dbReference type="Pfam" id="PF00005">
    <property type="entry name" value="ABC_tran"/>
    <property type="match status" value="1"/>
</dbReference>